<dbReference type="GO" id="GO:0044027">
    <property type="term" value="P:negative regulation of gene expression via chromosomal CpG island methylation"/>
    <property type="evidence" value="ECO:0007669"/>
    <property type="project" value="TreeGrafter"/>
</dbReference>
<evidence type="ECO:0000256" key="2">
    <source>
        <dbReference type="ARBA" id="ARBA00022603"/>
    </source>
</evidence>
<dbReference type="EC" id="2.1.1.37" evidence="1"/>
<dbReference type="InterPro" id="IPR031303">
    <property type="entry name" value="C5_meth_CS"/>
</dbReference>
<dbReference type="STRING" id="35752.SAMN05421541_110349"/>
<evidence type="ECO:0000256" key="3">
    <source>
        <dbReference type="ARBA" id="ARBA00022679"/>
    </source>
</evidence>
<dbReference type="GO" id="GO:0003677">
    <property type="term" value="F:DNA binding"/>
    <property type="evidence" value="ECO:0007669"/>
    <property type="project" value="TreeGrafter"/>
</dbReference>
<dbReference type="SUPFAM" id="SSF53335">
    <property type="entry name" value="S-adenosyl-L-methionine-dependent methyltransferases"/>
    <property type="match status" value="1"/>
</dbReference>
<keyword evidence="3 6" id="KW-0808">Transferase</keyword>
<organism evidence="8 9">
    <name type="scientific">Actinoplanes philippinensis</name>
    <dbReference type="NCBI Taxonomy" id="35752"/>
    <lineage>
        <taxon>Bacteria</taxon>
        <taxon>Bacillati</taxon>
        <taxon>Actinomycetota</taxon>
        <taxon>Actinomycetes</taxon>
        <taxon>Micromonosporales</taxon>
        <taxon>Micromonosporaceae</taxon>
        <taxon>Actinoplanes</taxon>
    </lineage>
</organism>
<protein>
    <recommendedName>
        <fullName evidence="1">DNA (cytosine-5-)-methyltransferase</fullName>
        <ecNumber evidence="1">2.1.1.37</ecNumber>
    </recommendedName>
</protein>
<reference evidence="8 9" key="1">
    <citation type="submission" date="2016-10" db="EMBL/GenBank/DDBJ databases">
        <authorList>
            <person name="de Groot N.N."/>
        </authorList>
    </citation>
    <scope>NUCLEOTIDE SEQUENCE [LARGE SCALE GENOMIC DNA]</scope>
    <source>
        <strain evidence="8 9">DSM 43019</strain>
    </source>
</reference>
<evidence type="ECO:0000256" key="1">
    <source>
        <dbReference type="ARBA" id="ARBA00011975"/>
    </source>
</evidence>
<dbReference type="GO" id="GO:0003886">
    <property type="term" value="F:DNA (cytosine-5-)-methyltransferase activity"/>
    <property type="evidence" value="ECO:0007669"/>
    <property type="project" value="UniProtKB-EC"/>
</dbReference>
<dbReference type="InterPro" id="IPR050390">
    <property type="entry name" value="C5-Methyltransferase"/>
</dbReference>
<dbReference type="Pfam" id="PF00145">
    <property type="entry name" value="DNA_methylase"/>
    <property type="match status" value="1"/>
</dbReference>
<evidence type="ECO:0000313" key="8">
    <source>
        <dbReference type="EMBL" id="SFF44522.1"/>
    </source>
</evidence>
<dbReference type="GO" id="GO:0009307">
    <property type="term" value="P:DNA restriction-modification system"/>
    <property type="evidence" value="ECO:0007669"/>
    <property type="project" value="UniProtKB-KW"/>
</dbReference>
<feature type="active site" evidence="6">
    <location>
        <position position="63"/>
    </location>
</feature>
<evidence type="ECO:0000256" key="7">
    <source>
        <dbReference type="SAM" id="MobiDB-lite"/>
    </source>
</evidence>
<sequence>MALGLHRAGMRAVGFVEINPWCRQVLARHWPEVPQHDDVKTAVDWWLSEPRPRVDVVAGGYPCQPESLAGHGRSTGDARWLWPDMARVIHAVRPRYVIGENVLGHRTRGLRFVLRDLDRLGYTARPGVIAASEVGAPHIRKRIVTIAERRDLADTDQERRGRRSGPVGAQGRSEPPHGGGRGRTGPVADPVSVAGSTRRPGDPGQGQSGRNADRGGLPGDLADTGRPGLQGPRQLHDPGPHRGQEPADGGWWATEPEVGRVAHGVPRRVDRLRGLGNAVVPHVAEHIGRLILSGDLTG</sequence>
<evidence type="ECO:0000256" key="4">
    <source>
        <dbReference type="ARBA" id="ARBA00022691"/>
    </source>
</evidence>
<dbReference type="InterPro" id="IPR001525">
    <property type="entry name" value="C5_MeTfrase"/>
</dbReference>
<dbReference type="Proteomes" id="UP000199645">
    <property type="component" value="Unassembled WGS sequence"/>
</dbReference>
<dbReference type="GO" id="GO:0032259">
    <property type="term" value="P:methylation"/>
    <property type="evidence" value="ECO:0007669"/>
    <property type="project" value="UniProtKB-KW"/>
</dbReference>
<comment type="similarity">
    <text evidence="6">Belongs to the class I-like SAM-binding methyltransferase superfamily. C5-methyltransferase family.</text>
</comment>
<proteinExistence type="inferred from homology"/>
<feature type="compositionally biased region" description="Basic and acidic residues" evidence="7">
    <location>
        <begin position="150"/>
        <end position="159"/>
    </location>
</feature>
<dbReference type="PROSITE" id="PS51679">
    <property type="entry name" value="SAM_MT_C5"/>
    <property type="match status" value="1"/>
</dbReference>
<feature type="compositionally biased region" description="Basic and acidic residues" evidence="7">
    <location>
        <begin position="234"/>
        <end position="245"/>
    </location>
</feature>
<name>A0A1I2IQ43_9ACTN</name>
<dbReference type="PANTHER" id="PTHR10629:SF50">
    <property type="entry name" value="DNA (CYTOSINE-5)-METHYLTRANSFERASE CMT3"/>
    <property type="match status" value="1"/>
</dbReference>
<dbReference type="AlphaFoldDB" id="A0A1I2IQ43"/>
<keyword evidence="9" id="KW-1185">Reference proteome</keyword>
<dbReference type="EMBL" id="FONV01000010">
    <property type="protein sequence ID" value="SFF44522.1"/>
    <property type="molecule type" value="Genomic_DNA"/>
</dbReference>
<keyword evidence="2 6" id="KW-0489">Methyltransferase</keyword>
<feature type="region of interest" description="Disordered" evidence="7">
    <location>
        <begin position="150"/>
        <end position="250"/>
    </location>
</feature>
<evidence type="ECO:0000256" key="5">
    <source>
        <dbReference type="ARBA" id="ARBA00022747"/>
    </source>
</evidence>
<dbReference type="InterPro" id="IPR029063">
    <property type="entry name" value="SAM-dependent_MTases_sf"/>
</dbReference>
<keyword evidence="5" id="KW-0680">Restriction system</keyword>
<dbReference type="PANTHER" id="PTHR10629">
    <property type="entry name" value="CYTOSINE-SPECIFIC METHYLTRANSFERASE"/>
    <property type="match status" value="1"/>
</dbReference>
<gene>
    <name evidence="8" type="ORF">SAMN05421541_110349</name>
</gene>
<accession>A0A1I2IQ43</accession>
<evidence type="ECO:0000313" key="9">
    <source>
        <dbReference type="Proteomes" id="UP000199645"/>
    </source>
</evidence>
<dbReference type="PROSITE" id="PS00095">
    <property type="entry name" value="C5_MTASE_2"/>
    <property type="match status" value="1"/>
</dbReference>
<evidence type="ECO:0000256" key="6">
    <source>
        <dbReference type="PROSITE-ProRule" id="PRU01016"/>
    </source>
</evidence>
<dbReference type="Gene3D" id="3.40.50.150">
    <property type="entry name" value="Vaccinia Virus protein VP39"/>
    <property type="match status" value="1"/>
</dbReference>
<keyword evidence="4 6" id="KW-0949">S-adenosyl-L-methionine</keyword>